<evidence type="ECO:0008006" key="5">
    <source>
        <dbReference type="Google" id="ProtNLM"/>
    </source>
</evidence>
<evidence type="ECO:0000259" key="2">
    <source>
        <dbReference type="Pfam" id="PF08722"/>
    </source>
</evidence>
<dbReference type="InterPro" id="IPR011856">
    <property type="entry name" value="tRNA_endonuc-like_dom_sf"/>
</dbReference>
<dbReference type="Pfam" id="PF08722">
    <property type="entry name" value="Tn7_TnsA-like_N"/>
    <property type="match status" value="1"/>
</dbReference>
<feature type="domain" description="TnsA endonuclease N-terminal" evidence="2">
    <location>
        <begin position="74"/>
        <end position="168"/>
    </location>
</feature>
<dbReference type="STRING" id="1321606.SAMD00020551_0409"/>
<proteinExistence type="predicted"/>
<feature type="domain" description="TnsA endonuclease C-terminal" evidence="1">
    <location>
        <begin position="170"/>
        <end position="253"/>
    </location>
</feature>
<dbReference type="InterPro" id="IPR011335">
    <property type="entry name" value="Restrct_endonuc-II-like"/>
</dbReference>
<dbReference type="EMBL" id="BASE01000009">
    <property type="protein sequence ID" value="GAM12277.1"/>
    <property type="molecule type" value="Genomic_DNA"/>
</dbReference>
<evidence type="ECO:0000313" key="3">
    <source>
        <dbReference type="EMBL" id="GAM12277.1"/>
    </source>
</evidence>
<dbReference type="InterPro" id="IPR014832">
    <property type="entry name" value="TnsA_C"/>
</dbReference>
<dbReference type="InterPro" id="IPR014833">
    <property type="entry name" value="TnsA_N"/>
</dbReference>
<organism evidence="3 4">
    <name type="scientific">Mesobacillus selenatarsenatis (strain DSM 18680 / JCM 14380 / FERM P-15431 / SF-1)</name>
    <dbReference type="NCBI Taxonomy" id="1321606"/>
    <lineage>
        <taxon>Bacteria</taxon>
        <taxon>Bacillati</taxon>
        <taxon>Bacillota</taxon>
        <taxon>Bacilli</taxon>
        <taxon>Bacillales</taxon>
        <taxon>Bacillaceae</taxon>
        <taxon>Mesobacillus</taxon>
    </lineage>
</organism>
<dbReference type="GO" id="GO:0003676">
    <property type="term" value="F:nucleic acid binding"/>
    <property type="evidence" value="ECO:0007669"/>
    <property type="project" value="InterPro"/>
</dbReference>
<reference evidence="3 4" key="1">
    <citation type="submission" date="2013-06" db="EMBL/GenBank/DDBJ databases">
        <title>Whole genome shotgun sequence of Bacillus selenatarsenatis SF-1.</title>
        <authorList>
            <person name="Kuroda M."/>
            <person name="Sei K."/>
            <person name="Yamashita M."/>
            <person name="Ike M."/>
        </authorList>
    </citation>
    <scope>NUCLEOTIDE SEQUENCE [LARGE SCALE GENOMIC DNA]</scope>
    <source>
        <strain evidence="3 4">SF-1</strain>
    </source>
</reference>
<dbReference type="Gene3D" id="3.40.1350.10">
    <property type="match status" value="1"/>
</dbReference>
<dbReference type="SUPFAM" id="SSF52980">
    <property type="entry name" value="Restriction endonuclease-like"/>
    <property type="match status" value="1"/>
</dbReference>
<dbReference type="Proteomes" id="UP000031014">
    <property type="component" value="Unassembled WGS sequence"/>
</dbReference>
<gene>
    <name evidence="3" type="ORF">SAMD00020551_0409</name>
</gene>
<accession>A0A0A8WZT8</accession>
<sequence>MAKRNRGMTKQKYKKWIKEGRGQGEGKDYKPWLTIQDVPSNGVVSREKSWTVGRIHHLLSRLELNYFYVLDWANSVVDIREQYPLLPMERTIEIAEDLGIPHPRDPETKELTPITTDFFLKLNKGKDESFCARTVKPSNKLTKRTVEKFAIEKKFYDEEGVDWKIVTDQDLPKGLVHNIEWIHNAIYLEFAPNDLDLSMIDSLAESLFFDLLSTNKSVAKITNEFDKKVGLSIGSGLFLVQHMLATKQWKTDMFTKINPSKPVQFEVNKALV</sequence>
<dbReference type="Gene3D" id="1.10.10.10">
    <property type="entry name" value="Winged helix-like DNA-binding domain superfamily/Winged helix DNA-binding domain"/>
    <property type="match status" value="1"/>
</dbReference>
<evidence type="ECO:0000313" key="4">
    <source>
        <dbReference type="Proteomes" id="UP000031014"/>
    </source>
</evidence>
<keyword evidence="4" id="KW-1185">Reference proteome</keyword>
<comment type="caution">
    <text evidence="3">The sequence shown here is derived from an EMBL/GenBank/DDBJ whole genome shotgun (WGS) entry which is preliminary data.</text>
</comment>
<dbReference type="InterPro" id="IPR036388">
    <property type="entry name" value="WH-like_DNA-bd_sf"/>
</dbReference>
<dbReference type="RefSeq" id="WP_041964240.1">
    <property type="nucleotide sequence ID" value="NZ_BASE01000009.1"/>
</dbReference>
<protein>
    <recommendedName>
        <fullName evidence="5">Tn7-like transposition protein A</fullName>
    </recommendedName>
</protein>
<dbReference type="Pfam" id="PF08721">
    <property type="entry name" value="Tn7_Tnp_TnsA_C"/>
    <property type="match status" value="1"/>
</dbReference>
<dbReference type="CDD" id="cd22362">
    <property type="entry name" value="TnsA_endonuclease-like"/>
    <property type="match status" value="1"/>
</dbReference>
<name>A0A0A8WZT8_MESS1</name>
<dbReference type="OrthoDB" id="5291587at2"/>
<dbReference type="AlphaFoldDB" id="A0A0A8WZT8"/>
<evidence type="ECO:0000259" key="1">
    <source>
        <dbReference type="Pfam" id="PF08721"/>
    </source>
</evidence>